<reference evidence="1 2" key="1">
    <citation type="submission" date="2022-09" db="EMBL/GenBank/DDBJ databases">
        <authorList>
            <person name="Palmer J.M."/>
        </authorList>
    </citation>
    <scope>NUCLEOTIDE SEQUENCE [LARGE SCALE GENOMIC DNA]</scope>
    <source>
        <strain evidence="1 2">DSM 7382</strain>
    </source>
</reference>
<accession>A0AAW0FC53</accession>
<organism evidence="1 2">
    <name type="scientific">Cerrena zonata</name>
    <dbReference type="NCBI Taxonomy" id="2478898"/>
    <lineage>
        <taxon>Eukaryota</taxon>
        <taxon>Fungi</taxon>
        <taxon>Dikarya</taxon>
        <taxon>Basidiomycota</taxon>
        <taxon>Agaricomycotina</taxon>
        <taxon>Agaricomycetes</taxon>
        <taxon>Polyporales</taxon>
        <taxon>Cerrenaceae</taxon>
        <taxon>Cerrena</taxon>
    </lineage>
</organism>
<comment type="caution">
    <text evidence="1">The sequence shown here is derived from an EMBL/GenBank/DDBJ whole genome shotgun (WGS) entry which is preliminary data.</text>
</comment>
<evidence type="ECO:0000313" key="1">
    <source>
        <dbReference type="EMBL" id="KAK7676799.1"/>
    </source>
</evidence>
<dbReference type="EMBL" id="JASBNA010000104">
    <property type="protein sequence ID" value="KAK7676799.1"/>
    <property type="molecule type" value="Genomic_DNA"/>
</dbReference>
<gene>
    <name evidence="1" type="ORF">QCA50_020267</name>
</gene>
<sequence length="138" mass="15260">METEKDQGISPVPSPSPTLIGRAVYFSASGTGSDLDPGVIAFHVSGENSTMVGRVYRSDQDGSCHSDRTCFLVLICLPSLVFRPHHSVGDLSNIALRQKDWYYSECDDVDESRAARCLQRTFLVIVEVYSLKVQNVVF</sequence>
<dbReference type="Proteomes" id="UP001385951">
    <property type="component" value="Unassembled WGS sequence"/>
</dbReference>
<evidence type="ECO:0000313" key="2">
    <source>
        <dbReference type="Proteomes" id="UP001385951"/>
    </source>
</evidence>
<name>A0AAW0FC53_9APHY</name>
<protein>
    <submittedName>
        <fullName evidence="1">Uncharacterized protein</fullName>
    </submittedName>
</protein>
<dbReference type="AlphaFoldDB" id="A0AAW0FC53"/>
<keyword evidence="2" id="KW-1185">Reference proteome</keyword>
<proteinExistence type="predicted"/>